<evidence type="ECO:0000313" key="1">
    <source>
        <dbReference type="EMBL" id="OYD16582.1"/>
    </source>
</evidence>
<evidence type="ECO:0000313" key="2">
    <source>
        <dbReference type="Proteomes" id="UP000215215"/>
    </source>
</evidence>
<dbReference type="EMBL" id="NOZQ01000060">
    <property type="protein sequence ID" value="OYD16582.1"/>
    <property type="molecule type" value="Genomic_DNA"/>
</dbReference>
<dbReference type="Proteomes" id="UP000215215">
    <property type="component" value="Unassembled WGS sequence"/>
</dbReference>
<organism evidence="1 2">
    <name type="scientific">candidate division WOR-3 bacterium JGI_Cruoil_03_44_89</name>
    <dbReference type="NCBI Taxonomy" id="1973748"/>
    <lineage>
        <taxon>Bacteria</taxon>
        <taxon>Bacteria division WOR-3</taxon>
    </lineage>
</organism>
<comment type="caution">
    <text evidence="1">The sequence shown here is derived from an EMBL/GenBank/DDBJ whole genome shotgun (WGS) entry which is preliminary data.</text>
</comment>
<reference evidence="1 2" key="1">
    <citation type="submission" date="2017-07" db="EMBL/GenBank/DDBJ databases">
        <title>Recovery of genomes from metagenomes via a dereplication, aggregation, and scoring strategy.</title>
        <authorList>
            <person name="Sieber C.M."/>
            <person name="Probst A.J."/>
            <person name="Sharrar A."/>
            <person name="Thomas B.C."/>
            <person name="Hess M."/>
            <person name="Tringe S.G."/>
            <person name="Banfield J.F."/>
        </authorList>
    </citation>
    <scope>NUCLEOTIDE SEQUENCE [LARGE SCALE GENOMIC DNA]</scope>
    <source>
        <strain evidence="1">JGI_Cruoil_03_44_89</strain>
    </source>
</reference>
<protein>
    <submittedName>
        <fullName evidence="1">Uncharacterized protein</fullName>
    </submittedName>
</protein>
<gene>
    <name evidence="1" type="ORF">CH333_03095</name>
</gene>
<name>A0A235BWG4_UNCW3</name>
<dbReference type="AlphaFoldDB" id="A0A235BWG4"/>
<accession>A0A235BWG4</accession>
<sequence length="248" mass="29450">MVEQIFTEGDFANLMTGTYWRHKLAEFLKRALGSSFSAKSVPEMRQIVVYHTNRGHIPNKAVHLIVSFGYRNYFAKETWDFARREEIVFGLWLEKGFLANSANKTDLDKYPDEYMRKPHEWDWTRFIDAIKESSRLPEFLIYPLQQPNTILGIGNQDKWSEIILKDDQLIDLTSDFEARQITWRKLLDLINSWNKRGREWCNIILFKKIRGKENILSKDYKVISQIVYTFRSLIPIYNTCVPPEYKLP</sequence>
<proteinExistence type="predicted"/>